<dbReference type="RefSeq" id="WP_089252983.1">
    <property type="nucleotide sequence ID" value="NZ_FZOW01000038.1"/>
</dbReference>
<dbReference type="InterPro" id="IPR003673">
    <property type="entry name" value="CoA-Trfase_fam_III"/>
</dbReference>
<organism evidence="3 4">
    <name type="scientific">Rhodococcoides kyotonense</name>
    <dbReference type="NCBI Taxonomy" id="398843"/>
    <lineage>
        <taxon>Bacteria</taxon>
        <taxon>Bacillati</taxon>
        <taxon>Actinomycetota</taxon>
        <taxon>Actinomycetes</taxon>
        <taxon>Mycobacteriales</taxon>
        <taxon>Nocardiaceae</taxon>
        <taxon>Rhodococcoides</taxon>
    </lineage>
</organism>
<evidence type="ECO:0000256" key="1">
    <source>
        <dbReference type="ARBA" id="ARBA00022679"/>
    </source>
</evidence>
<dbReference type="PANTHER" id="PTHR48207:SF4">
    <property type="entry name" value="BLL6097 PROTEIN"/>
    <property type="match status" value="1"/>
</dbReference>
<feature type="region of interest" description="Disordered" evidence="2">
    <location>
        <begin position="43"/>
        <end position="63"/>
    </location>
</feature>
<dbReference type="InterPro" id="IPR023606">
    <property type="entry name" value="CoA-Trfase_III_dom_1_sf"/>
</dbReference>
<dbReference type="Pfam" id="PF02515">
    <property type="entry name" value="CoA_transf_3"/>
    <property type="match status" value="1"/>
</dbReference>
<dbReference type="PANTHER" id="PTHR48207">
    <property type="entry name" value="SUCCINATE--HYDROXYMETHYLGLUTARATE COA-TRANSFERASE"/>
    <property type="match status" value="1"/>
</dbReference>
<feature type="compositionally biased region" description="Basic and acidic residues" evidence="2">
    <location>
        <begin position="43"/>
        <end position="53"/>
    </location>
</feature>
<evidence type="ECO:0000256" key="2">
    <source>
        <dbReference type="SAM" id="MobiDB-lite"/>
    </source>
</evidence>
<dbReference type="GO" id="GO:0008410">
    <property type="term" value="F:CoA-transferase activity"/>
    <property type="evidence" value="ECO:0007669"/>
    <property type="project" value="TreeGrafter"/>
</dbReference>
<proteinExistence type="predicted"/>
<dbReference type="Gene3D" id="3.40.50.10540">
    <property type="entry name" value="Crotonobetainyl-coa:carnitine coa-transferase, domain 1"/>
    <property type="match status" value="1"/>
</dbReference>
<keyword evidence="1 3" id="KW-0808">Transferase</keyword>
<gene>
    <name evidence="3" type="ORF">SAMN05421642_13810</name>
</gene>
<dbReference type="AlphaFoldDB" id="A0A239NEM9"/>
<name>A0A239NEM9_9NOCA</name>
<keyword evidence="4" id="KW-1185">Reference proteome</keyword>
<reference evidence="4" key="1">
    <citation type="submission" date="2017-06" db="EMBL/GenBank/DDBJ databases">
        <authorList>
            <person name="Varghese N."/>
            <person name="Submissions S."/>
        </authorList>
    </citation>
    <scope>NUCLEOTIDE SEQUENCE [LARGE SCALE GENOMIC DNA]</scope>
    <source>
        <strain evidence="4">JCM 23211</strain>
    </source>
</reference>
<evidence type="ECO:0000313" key="3">
    <source>
        <dbReference type="EMBL" id="SNT53325.1"/>
    </source>
</evidence>
<dbReference type="Proteomes" id="UP000198327">
    <property type="component" value="Unassembled WGS sequence"/>
</dbReference>
<evidence type="ECO:0000313" key="4">
    <source>
        <dbReference type="Proteomes" id="UP000198327"/>
    </source>
</evidence>
<accession>A0A239NEM9</accession>
<sequence length="404" mass="43290">MTHTSGPLAGVRVLDMTQLMAGPYCTALLADLGADVIKIEKPETGDDARRMGTSEDQDASPPFIAMNRNKRGIVLDIKSELGASALRELVRGADVLVENFRPGTMDRLGLGYEALAEIRPELVYCSISGFGATGPYRDRGGFDLVAQAMSGLLSMTGSPEAGPAKVGVPICDLNAGMYAAIGVLSAYIHRLKTGVGQFLDTSLLDSGIAYTVWETAALFSSGDVASPLGTAHRLSAPYQLLPTGDGWIAIGAANDRTFGKLCAAIELDELVNDSRFVTNAARMRNRDELIEVLSNRLRERTTADWLEPLHRHGVPSGPMYDVEQVYQDPHVQARDMLVTTEHPRMGTVRHIGSPVKLSKTPMAIQRTAPLLGEHTREVLIEAGIDEATVERTLGVDAVAVAVAG</sequence>
<dbReference type="InterPro" id="IPR050483">
    <property type="entry name" value="CoA-transferase_III_domain"/>
</dbReference>
<dbReference type="InterPro" id="IPR044855">
    <property type="entry name" value="CoA-Trfase_III_dom3_sf"/>
</dbReference>
<dbReference type="OrthoDB" id="9797653at2"/>
<dbReference type="EMBL" id="FZOW01000038">
    <property type="protein sequence ID" value="SNT53325.1"/>
    <property type="molecule type" value="Genomic_DNA"/>
</dbReference>
<protein>
    <submittedName>
        <fullName evidence="3">Formyl-CoA transferase</fullName>
    </submittedName>
</protein>
<dbReference type="SUPFAM" id="SSF89796">
    <property type="entry name" value="CoA-transferase family III (CaiB/BaiF)"/>
    <property type="match status" value="1"/>
</dbReference>
<dbReference type="Gene3D" id="3.30.1540.10">
    <property type="entry name" value="formyl-coa transferase, domain 3"/>
    <property type="match status" value="1"/>
</dbReference>